<accession>A0ABW2NVR8</accession>
<sequence>MFSLNVFRKILLVFCAVAIPINLASIWLGASVKNDEKWILTLIFCIAMPLFVFAFYKTVSYFVNKKM</sequence>
<keyword evidence="3" id="KW-1185">Reference proteome</keyword>
<name>A0ABW2NVR8_9BACL</name>
<evidence type="ECO:0000313" key="2">
    <source>
        <dbReference type="EMBL" id="MFC7373469.1"/>
    </source>
</evidence>
<keyword evidence="1" id="KW-1133">Transmembrane helix</keyword>
<dbReference type="RefSeq" id="WP_379751438.1">
    <property type="nucleotide sequence ID" value="NZ_JBHTCP010000052.1"/>
</dbReference>
<feature type="transmembrane region" description="Helical" evidence="1">
    <location>
        <begin position="12"/>
        <end position="32"/>
    </location>
</feature>
<keyword evidence="1" id="KW-0812">Transmembrane</keyword>
<keyword evidence="1" id="KW-0472">Membrane</keyword>
<proteinExistence type="predicted"/>
<protein>
    <recommendedName>
        <fullName evidence="4">Acyl-phosphate glycerol 3-phosphate acyltransferase</fullName>
    </recommendedName>
</protein>
<dbReference type="EMBL" id="JBHTCP010000052">
    <property type="protein sequence ID" value="MFC7373469.1"/>
    <property type="molecule type" value="Genomic_DNA"/>
</dbReference>
<evidence type="ECO:0000256" key="1">
    <source>
        <dbReference type="SAM" id="Phobius"/>
    </source>
</evidence>
<evidence type="ECO:0000313" key="3">
    <source>
        <dbReference type="Proteomes" id="UP001596549"/>
    </source>
</evidence>
<organism evidence="2 3">
    <name type="scientific">Fictibacillus iocasae</name>
    <dbReference type="NCBI Taxonomy" id="2715437"/>
    <lineage>
        <taxon>Bacteria</taxon>
        <taxon>Bacillati</taxon>
        <taxon>Bacillota</taxon>
        <taxon>Bacilli</taxon>
        <taxon>Bacillales</taxon>
        <taxon>Fictibacillaceae</taxon>
        <taxon>Fictibacillus</taxon>
    </lineage>
</organism>
<feature type="transmembrane region" description="Helical" evidence="1">
    <location>
        <begin position="38"/>
        <end position="56"/>
    </location>
</feature>
<dbReference type="Proteomes" id="UP001596549">
    <property type="component" value="Unassembled WGS sequence"/>
</dbReference>
<reference evidence="3" key="1">
    <citation type="journal article" date="2019" name="Int. J. Syst. Evol. Microbiol.">
        <title>The Global Catalogue of Microorganisms (GCM) 10K type strain sequencing project: providing services to taxonomists for standard genome sequencing and annotation.</title>
        <authorList>
            <consortium name="The Broad Institute Genomics Platform"/>
            <consortium name="The Broad Institute Genome Sequencing Center for Infectious Disease"/>
            <person name="Wu L."/>
            <person name="Ma J."/>
        </authorList>
    </citation>
    <scope>NUCLEOTIDE SEQUENCE [LARGE SCALE GENOMIC DNA]</scope>
    <source>
        <strain evidence="3">NBRC 106396</strain>
    </source>
</reference>
<gene>
    <name evidence="2" type="ORF">ACFQPF_17650</name>
</gene>
<comment type="caution">
    <text evidence="2">The sequence shown here is derived from an EMBL/GenBank/DDBJ whole genome shotgun (WGS) entry which is preliminary data.</text>
</comment>
<evidence type="ECO:0008006" key="4">
    <source>
        <dbReference type="Google" id="ProtNLM"/>
    </source>
</evidence>